<organism evidence="1 2">
    <name type="scientific">Gigaspora margarita</name>
    <dbReference type="NCBI Taxonomy" id="4874"/>
    <lineage>
        <taxon>Eukaryota</taxon>
        <taxon>Fungi</taxon>
        <taxon>Fungi incertae sedis</taxon>
        <taxon>Mucoromycota</taxon>
        <taxon>Glomeromycotina</taxon>
        <taxon>Glomeromycetes</taxon>
        <taxon>Diversisporales</taxon>
        <taxon>Gigasporaceae</taxon>
        <taxon>Gigaspora</taxon>
    </lineage>
</organism>
<comment type="caution">
    <text evidence="1">The sequence shown here is derived from an EMBL/GenBank/DDBJ whole genome shotgun (WGS) entry which is preliminary data.</text>
</comment>
<dbReference type="Proteomes" id="UP000789901">
    <property type="component" value="Unassembled WGS sequence"/>
</dbReference>
<feature type="non-terminal residue" evidence="1">
    <location>
        <position position="1"/>
    </location>
</feature>
<reference evidence="1 2" key="1">
    <citation type="submission" date="2021-06" db="EMBL/GenBank/DDBJ databases">
        <authorList>
            <person name="Kallberg Y."/>
            <person name="Tangrot J."/>
            <person name="Rosling A."/>
        </authorList>
    </citation>
    <scope>NUCLEOTIDE SEQUENCE [LARGE SCALE GENOMIC DNA]</scope>
    <source>
        <strain evidence="1 2">120-4 pot B 10/14</strain>
    </source>
</reference>
<evidence type="ECO:0000313" key="2">
    <source>
        <dbReference type="Proteomes" id="UP000789901"/>
    </source>
</evidence>
<keyword evidence="2" id="KW-1185">Reference proteome</keyword>
<name>A0ABN7XC54_GIGMA</name>
<protein>
    <submittedName>
        <fullName evidence="1">19627_t:CDS:1</fullName>
    </submittedName>
</protein>
<gene>
    <name evidence="1" type="ORF">GMARGA_LOCUS41283</name>
</gene>
<proteinExistence type="predicted"/>
<accession>A0ABN7XC54</accession>
<evidence type="ECO:0000313" key="1">
    <source>
        <dbReference type="EMBL" id="CAG8852462.1"/>
    </source>
</evidence>
<dbReference type="EMBL" id="CAJVQB010112196">
    <property type="protein sequence ID" value="CAG8852462.1"/>
    <property type="molecule type" value="Genomic_DNA"/>
</dbReference>
<sequence length="55" mass="6483">YLEKFIERMKIELDEQQESVENTIIGDPICAKHKECQPKCYKSEGKDLPKKKNTK</sequence>
<feature type="non-terminal residue" evidence="1">
    <location>
        <position position="55"/>
    </location>
</feature>